<dbReference type="PANTHER" id="PTHR15858:SF0">
    <property type="entry name" value="IMMEDIATE EARLY RESPONSE 3-INTERACTING PROTEIN 1"/>
    <property type="match status" value="1"/>
</dbReference>
<dbReference type="Proteomes" id="UP000355283">
    <property type="component" value="Unassembled WGS sequence"/>
</dbReference>
<accession>A0A4D9CTB1</accession>
<evidence type="ECO:0000313" key="8">
    <source>
        <dbReference type="EMBL" id="TFJ81267.1"/>
    </source>
</evidence>
<dbReference type="InterPro" id="IPR013880">
    <property type="entry name" value="Yos1"/>
</dbReference>
<evidence type="ECO:0000256" key="4">
    <source>
        <dbReference type="ARBA" id="ARBA00022927"/>
    </source>
</evidence>
<organism evidence="8 9">
    <name type="scientific">Nannochloropsis salina CCMP1776</name>
    <dbReference type="NCBI Taxonomy" id="1027361"/>
    <lineage>
        <taxon>Eukaryota</taxon>
        <taxon>Sar</taxon>
        <taxon>Stramenopiles</taxon>
        <taxon>Ochrophyta</taxon>
        <taxon>Eustigmatophyceae</taxon>
        <taxon>Eustigmatales</taxon>
        <taxon>Monodopsidaceae</taxon>
        <taxon>Microchloropsis</taxon>
        <taxon>Microchloropsis salina</taxon>
    </lineage>
</organism>
<dbReference type="GO" id="GO:0006888">
    <property type="term" value="P:endoplasmic reticulum to Golgi vesicle-mediated transport"/>
    <property type="evidence" value="ECO:0007669"/>
    <property type="project" value="TreeGrafter"/>
</dbReference>
<gene>
    <name evidence="8" type="ORF">NSK_007228</name>
</gene>
<comment type="caution">
    <text evidence="8">The sequence shown here is derived from an EMBL/GenBank/DDBJ whole genome shotgun (WGS) entry which is preliminary data.</text>
</comment>
<dbReference type="GO" id="GO:0030134">
    <property type="term" value="C:COPII-coated ER to Golgi transport vesicle"/>
    <property type="evidence" value="ECO:0007669"/>
    <property type="project" value="TreeGrafter"/>
</dbReference>
<dbReference type="OrthoDB" id="15356at2759"/>
<dbReference type="Pfam" id="PF08571">
    <property type="entry name" value="Yos1"/>
    <property type="match status" value="1"/>
</dbReference>
<evidence type="ECO:0000256" key="5">
    <source>
        <dbReference type="ARBA" id="ARBA00022989"/>
    </source>
</evidence>
<evidence type="ECO:0000256" key="7">
    <source>
        <dbReference type="ARBA" id="ARBA00024203"/>
    </source>
</evidence>
<sequence>MAFTIWSLYKSGLLFTNGVAILHRKRFLRKYGLDVAEVADTTSIKNQVVGLLNAVQYLKVPLIALNIVTVVIELLFGG</sequence>
<evidence type="ECO:0000256" key="3">
    <source>
        <dbReference type="ARBA" id="ARBA00022692"/>
    </source>
</evidence>
<evidence type="ECO:0000313" key="9">
    <source>
        <dbReference type="Proteomes" id="UP000355283"/>
    </source>
</evidence>
<evidence type="ECO:0008006" key="10">
    <source>
        <dbReference type="Google" id="ProtNLM"/>
    </source>
</evidence>
<keyword evidence="3" id="KW-0812">Transmembrane</keyword>
<keyword evidence="2" id="KW-0813">Transport</keyword>
<name>A0A4D9CTB1_9STRA</name>
<evidence type="ECO:0000256" key="1">
    <source>
        <dbReference type="ARBA" id="ARBA00004370"/>
    </source>
</evidence>
<keyword evidence="9" id="KW-1185">Reference proteome</keyword>
<dbReference type="AlphaFoldDB" id="A0A4D9CTB1"/>
<dbReference type="GO" id="GO:0005789">
    <property type="term" value="C:endoplasmic reticulum membrane"/>
    <property type="evidence" value="ECO:0007669"/>
    <property type="project" value="TreeGrafter"/>
</dbReference>
<evidence type="ECO:0000256" key="2">
    <source>
        <dbReference type="ARBA" id="ARBA00022448"/>
    </source>
</evidence>
<keyword evidence="5" id="KW-1133">Transmembrane helix</keyword>
<keyword evidence="6" id="KW-0472">Membrane</keyword>
<dbReference type="EMBL" id="SDOX01000128">
    <property type="protein sequence ID" value="TFJ81267.1"/>
    <property type="molecule type" value="Genomic_DNA"/>
</dbReference>
<reference evidence="8 9" key="1">
    <citation type="submission" date="2019-01" db="EMBL/GenBank/DDBJ databases">
        <title>Nuclear Genome Assembly of the Microalgal Biofuel strain Nannochloropsis salina CCMP1776.</title>
        <authorList>
            <person name="Hovde B."/>
        </authorList>
    </citation>
    <scope>NUCLEOTIDE SEQUENCE [LARGE SCALE GENOMIC DNA]</scope>
    <source>
        <strain evidence="8 9">CCMP1776</strain>
    </source>
</reference>
<protein>
    <recommendedName>
        <fullName evidence="10">Yos1-like protein</fullName>
    </recommendedName>
</protein>
<comment type="similarity">
    <text evidence="7">Belongs to the YOS1 family.</text>
</comment>
<dbReference type="GO" id="GO:0000139">
    <property type="term" value="C:Golgi membrane"/>
    <property type="evidence" value="ECO:0007669"/>
    <property type="project" value="TreeGrafter"/>
</dbReference>
<comment type="subcellular location">
    <subcellularLocation>
        <location evidence="1">Membrane</location>
    </subcellularLocation>
</comment>
<keyword evidence="4" id="KW-0653">Protein transport</keyword>
<dbReference type="GO" id="GO:0015031">
    <property type="term" value="P:protein transport"/>
    <property type="evidence" value="ECO:0007669"/>
    <property type="project" value="UniProtKB-KW"/>
</dbReference>
<proteinExistence type="inferred from homology"/>
<dbReference type="PANTHER" id="PTHR15858">
    <property type="entry name" value="IMMEDIATE EARLY RESPONSE 3-INTERACTING PROTEIN 1"/>
    <property type="match status" value="1"/>
</dbReference>
<evidence type="ECO:0000256" key="6">
    <source>
        <dbReference type="ARBA" id="ARBA00023136"/>
    </source>
</evidence>